<gene>
    <name evidence="2" type="primary">NDNL2</name>
</gene>
<dbReference type="KEGG" id="hmg:100197474"/>
<dbReference type="InterPro" id="IPR041898">
    <property type="entry name" value="MAGE_WH1"/>
</dbReference>
<proteinExistence type="evidence at transcript level"/>
<dbReference type="InterPro" id="IPR041899">
    <property type="entry name" value="MAGE_WH2"/>
</dbReference>
<organism evidence="2">
    <name type="scientific">Hydra vulgaris</name>
    <name type="common">Hydra</name>
    <name type="synonym">Hydra attenuata</name>
    <dbReference type="NCBI Taxonomy" id="6087"/>
    <lineage>
        <taxon>Eukaryota</taxon>
        <taxon>Metazoa</taxon>
        <taxon>Cnidaria</taxon>
        <taxon>Hydrozoa</taxon>
        <taxon>Hydroidolina</taxon>
        <taxon>Anthoathecata</taxon>
        <taxon>Aplanulata</taxon>
        <taxon>Hydridae</taxon>
        <taxon>Hydra</taxon>
    </lineage>
</organism>
<dbReference type="Gene3D" id="1.10.10.1210">
    <property type="entry name" value="MAGE homology domain, winged helix WH2 motif"/>
    <property type="match status" value="1"/>
</dbReference>
<dbReference type="InterPro" id="IPR002190">
    <property type="entry name" value="MHD_dom"/>
</dbReference>
<dbReference type="AlphaFoldDB" id="T2M6P6"/>
<dbReference type="Gene3D" id="1.10.10.1200">
    <property type="entry name" value="MAGE homology domain, winged helix WH1 motif"/>
    <property type="match status" value="1"/>
</dbReference>
<name>T2M6P6_HYDVU</name>
<dbReference type="OMA" id="TNPPEYE"/>
<dbReference type="OrthoDB" id="205198at2759"/>
<accession>T2M6P6</accession>
<protein>
    <submittedName>
        <fullName evidence="2">Melanoma-associated antigen G1</fullName>
    </submittedName>
</protein>
<evidence type="ECO:0000259" key="1">
    <source>
        <dbReference type="PROSITE" id="PS50838"/>
    </source>
</evidence>
<dbReference type="FunFam" id="1.10.10.1210:FF:000001">
    <property type="entry name" value="melanoma-associated antigen D1"/>
    <property type="match status" value="1"/>
</dbReference>
<dbReference type="GO" id="GO:0005634">
    <property type="term" value="C:nucleus"/>
    <property type="evidence" value="ECO:0007669"/>
    <property type="project" value="TreeGrafter"/>
</dbReference>
<dbReference type="SMART" id="SM01373">
    <property type="entry name" value="MAGE"/>
    <property type="match status" value="1"/>
</dbReference>
<sequence length="240" mass="27674">MQNLSQTSSSQALRAIDSLSSAEFKRLVADMVRYILFSDRKKVCIKKAEMIKDVIKDVFYNSKVFPIVFEESKKVLQETFGFDVVEIVSEDGKSKGFVLINLLEENPGCESLLDWGKENEKMGLLMIIISMIYMNEGVLSEASLWYCLKKLGIEKNRQHRLFGDVDKLIQMEFVKQNYLERKKQTSTEGSLIQYHIGPRTSIEISKRKILQFVSKVYGVESIKSWKVQYQDVVASEQVNE</sequence>
<dbReference type="PANTHER" id="PTHR11736">
    <property type="entry name" value="MELANOMA-ASSOCIATED ANTIGEN MAGE ANTIGEN"/>
    <property type="match status" value="1"/>
</dbReference>
<dbReference type="PROSITE" id="PS50838">
    <property type="entry name" value="MAGE"/>
    <property type="match status" value="1"/>
</dbReference>
<dbReference type="Pfam" id="PF01454">
    <property type="entry name" value="MAGE"/>
    <property type="match status" value="1"/>
</dbReference>
<dbReference type="PANTHER" id="PTHR11736:SF14">
    <property type="entry name" value="NSE3 HOMOLOG, SMC5-SMC6 COMPLEX COMPONENT"/>
    <property type="match status" value="1"/>
</dbReference>
<dbReference type="InterPro" id="IPR037445">
    <property type="entry name" value="MAGE"/>
</dbReference>
<evidence type="ECO:0000313" key="2">
    <source>
        <dbReference type="EMBL" id="CDG67963.1"/>
    </source>
</evidence>
<dbReference type="EMBL" id="HAAD01001731">
    <property type="protein sequence ID" value="CDG67963.1"/>
    <property type="molecule type" value="mRNA"/>
</dbReference>
<feature type="domain" description="MAGE" evidence="1">
    <location>
        <begin position="24"/>
        <end position="232"/>
    </location>
</feature>
<reference evidence="2" key="1">
    <citation type="journal article" date="2013" name="Genome Biol. Evol.">
        <title>Punctuated emergences of genetic and phenotypic innovations in eumetazoan, bilaterian, euteleostome, and hominidae ancestors.</title>
        <authorList>
            <person name="Wenger Y."/>
            <person name="Galliot B."/>
        </authorList>
    </citation>
    <scope>NUCLEOTIDE SEQUENCE</scope>
    <source>
        <tissue evidence="2">Whole animals</tissue>
    </source>
</reference>